<dbReference type="PANTHER" id="PTHR42959">
    <property type="entry name" value="CARBAMOYLTRANSFERASE"/>
    <property type="match status" value="1"/>
</dbReference>
<dbReference type="EC" id="6.2.-.-" evidence="8"/>
<dbReference type="Pfam" id="PF07503">
    <property type="entry name" value="zf-HYPF"/>
    <property type="match status" value="2"/>
</dbReference>
<dbReference type="GO" id="GO:0016743">
    <property type="term" value="F:carboxyl- or carbamoyltransferase activity"/>
    <property type="evidence" value="ECO:0007669"/>
    <property type="project" value="UniProtKB-UniRule"/>
</dbReference>
<dbReference type="InterPro" id="IPR036046">
    <property type="entry name" value="Acylphosphatase-like_dom_sf"/>
</dbReference>
<comment type="similarity">
    <text evidence="2 8">Belongs to the carbamoyltransferase HypF family.</text>
</comment>
<sequence length="774" mass="83322">MSNAIVCQNIRVSGVVQGVGFRPFVWRLARELGLAGWVRNDSRGVEIEVRGAAAKVRSLTERLEQEAPPLARINSVVSRETAPAYPGDDFVIIDSRSGRAATMIGHDTAVCRDCLTEMFDPGNRRWRYAFTNCTNCGPRYTISRGLPYDRVRTSLKPFALCPKCQCEYRRPEDRRFHAEANCCPKCGPQLFLLDAEGHRLADDPIAGALALLQQGKIVAIKGLGGFHLACDARNAVAVAVLRERKQRDEKPFVVMLANAPSAARLVQMGIGEPGLMTLPTRPAILLRKRGSCDEALPGVAPGLAWLGVMLPYTPLQFLLFHEAAKRPAGLGWLERSQDLALVMTSANPGGEPLVIGNSEALLRLYGIADAFLMHDRDIVTRCDDSVARITTGGLQFIRRARGYTPRAIKMPVSGPSVLAVGAWFKNTICVTRGDEAFVSQHVGDLDNASVCNFLEECVEQLVKFLGVEPAIVAHDLHPDFHSTRFAADFAQQRRLPLLGVQHHHAHAAAVLAEHGIEGSTLALSLDGVGLGTDGAAWGGELLRVDGAAFERLGHLVPLALPGGDRAANEPWRMAAAALHRLGRTQEITERFSGQQAAPAVAQMLIGNIHCPPTTSMGRMFDAAAGLLGVKAVMAYEGQAAMLMEGLAQSYGDILPLDQGWRIEDGRLDLLPLFAVLADERNAERGAALFHATLAAALVDWLRVVAPGERAVAGSGGCFLNEVLVRALRSRLGAQGIQLIEARQVPPNDGGLAVGQAWVALQHLVGRQGSAGECA</sequence>
<organism evidence="12">
    <name type="scientific">Accumulibacter regalis</name>
    <dbReference type="NCBI Taxonomy" id="522306"/>
    <lineage>
        <taxon>Bacteria</taxon>
        <taxon>Pseudomonadati</taxon>
        <taxon>Pseudomonadota</taxon>
        <taxon>Betaproteobacteria</taxon>
        <taxon>Candidatus Accumulibacter</taxon>
    </lineage>
</organism>
<evidence type="ECO:0000313" key="12">
    <source>
        <dbReference type="EMBL" id="ACV34078.1"/>
    </source>
</evidence>
<dbReference type="Gene3D" id="3.30.420.360">
    <property type="match status" value="1"/>
</dbReference>
<evidence type="ECO:0000256" key="1">
    <source>
        <dbReference type="ARBA" id="ARBA00004711"/>
    </source>
</evidence>
<evidence type="ECO:0000259" key="10">
    <source>
        <dbReference type="PROSITE" id="PS51160"/>
    </source>
</evidence>
<feature type="domain" description="YrdC-like" evidence="11">
    <location>
        <begin position="202"/>
        <end position="402"/>
    </location>
</feature>
<dbReference type="GO" id="GO:0008270">
    <property type="term" value="F:zinc ion binding"/>
    <property type="evidence" value="ECO:0007669"/>
    <property type="project" value="UniProtKB-KW"/>
</dbReference>
<dbReference type="OrthoDB" id="9808093at2"/>
<proteinExistence type="inferred from homology"/>
<dbReference type="InterPro" id="IPR001792">
    <property type="entry name" value="Acylphosphatase-like_dom"/>
</dbReference>
<dbReference type="Pfam" id="PF22521">
    <property type="entry name" value="HypF_C_2"/>
    <property type="match status" value="1"/>
</dbReference>
<dbReference type="PIRSF" id="PIRSF006256">
    <property type="entry name" value="CMPcnvr_hdrg_mat"/>
    <property type="match status" value="1"/>
</dbReference>
<reference evidence="12" key="1">
    <citation type="submission" date="2009-08" db="EMBL/GenBank/DDBJ databases">
        <authorList>
            <consortium name="US DOE Joint Genome Institute"/>
            <person name="Lucas S."/>
            <person name="Copeland A."/>
            <person name="Lapidus A."/>
            <person name="Glavina del Rio T."/>
            <person name="Dalin E."/>
            <person name="Tice H."/>
            <person name="Bruce D."/>
            <person name="Barry K."/>
            <person name="Pitluck S."/>
            <person name="Lowry S."/>
            <person name="Larimer F."/>
            <person name="Land M."/>
            <person name="Hauser L."/>
            <person name="Kyrpides N."/>
            <person name="Ivanova N."/>
            <person name="McMahon K.D."/>
            <person name="Hugenholtz P."/>
        </authorList>
    </citation>
    <scope>NUCLEOTIDE SEQUENCE</scope>
    <source>
        <strain evidence="12">UW-1</strain>
    </source>
</reference>
<comment type="pathway">
    <text evidence="1 8">Protein modification; [NiFe] hydrogenase maturation.</text>
</comment>
<keyword evidence="9" id="KW-0378">Hydrolase</keyword>
<dbReference type="InterPro" id="IPR004421">
    <property type="entry name" value="Carbamoyltransferase_HypF"/>
</dbReference>
<dbReference type="InterPro" id="IPR017945">
    <property type="entry name" value="DHBP_synth_RibB-like_a/b_dom"/>
</dbReference>
<dbReference type="Gene3D" id="3.30.110.120">
    <property type="match status" value="1"/>
</dbReference>
<keyword evidence="4" id="KW-0479">Metal-binding</keyword>
<dbReference type="KEGG" id="app:CAP2UW1_0732"/>
<comment type="catalytic activity">
    <reaction evidence="7 8">
        <text>C-terminal L-cysteinyl-[HypE protein] + carbamoyl phosphate + ATP + H2O = C-terminal S-carboxamide-L-cysteinyl-[HypE protein] + AMP + phosphate + diphosphate + H(+)</text>
        <dbReference type="Rhea" id="RHEA:55636"/>
        <dbReference type="Rhea" id="RHEA-COMP:14247"/>
        <dbReference type="Rhea" id="RHEA-COMP:14392"/>
        <dbReference type="ChEBI" id="CHEBI:15377"/>
        <dbReference type="ChEBI" id="CHEBI:15378"/>
        <dbReference type="ChEBI" id="CHEBI:30616"/>
        <dbReference type="ChEBI" id="CHEBI:33019"/>
        <dbReference type="ChEBI" id="CHEBI:43474"/>
        <dbReference type="ChEBI" id="CHEBI:58228"/>
        <dbReference type="ChEBI" id="CHEBI:76913"/>
        <dbReference type="ChEBI" id="CHEBI:139126"/>
        <dbReference type="ChEBI" id="CHEBI:456215"/>
    </reaction>
</comment>
<evidence type="ECO:0000256" key="8">
    <source>
        <dbReference type="PIRNR" id="PIRNR006256"/>
    </source>
</evidence>
<dbReference type="SUPFAM" id="SSF54975">
    <property type="entry name" value="Acylphosphatase/BLUF domain-like"/>
    <property type="match status" value="1"/>
</dbReference>
<feature type="active site" evidence="9">
    <location>
        <position position="40"/>
    </location>
</feature>
<keyword evidence="6" id="KW-0862">Zinc</keyword>
<dbReference type="PANTHER" id="PTHR42959:SF1">
    <property type="entry name" value="CARBAMOYLTRANSFERASE HYPF"/>
    <property type="match status" value="1"/>
</dbReference>
<reference evidence="12" key="2">
    <citation type="submission" date="2009-09" db="EMBL/GenBank/DDBJ databases">
        <title>Complete sequence of chromosome of Candidatus Accumulibacter phosphatis clade IIA str. UW-1.</title>
        <authorList>
            <consortium name="US DOE Joint Genome Institute"/>
            <person name="Martin H.G."/>
            <person name="Ivanova N."/>
            <person name="Kunin V."/>
            <person name="Warnecke F."/>
            <person name="Barry K."/>
            <person name="He S."/>
            <person name="Salamov A."/>
            <person name="Szeto E."/>
            <person name="Dalin E."/>
            <person name="Pangilinan J.L."/>
            <person name="Lapidus A."/>
            <person name="Lowry S."/>
            <person name="Kyrpides N.C."/>
            <person name="McMahon K.D."/>
            <person name="Hugenholtz P."/>
        </authorList>
    </citation>
    <scope>NUCLEOTIDE SEQUENCE [LARGE SCALE GENOMIC DNA]</scope>
    <source>
        <strain evidence="12">UW-1</strain>
    </source>
</reference>
<dbReference type="Pfam" id="PF01300">
    <property type="entry name" value="Sua5_yciO_yrdC"/>
    <property type="match status" value="1"/>
</dbReference>
<dbReference type="InterPro" id="IPR051060">
    <property type="entry name" value="Carbamoyltrans_HypF-like"/>
</dbReference>
<evidence type="ECO:0000256" key="3">
    <source>
        <dbReference type="ARBA" id="ARBA00022598"/>
    </source>
</evidence>
<dbReference type="InterPro" id="IPR006070">
    <property type="entry name" value="Sua5-like_dom"/>
</dbReference>
<dbReference type="PROSITE" id="PS51160">
    <property type="entry name" value="ACYLPHOSPHATASE_3"/>
    <property type="match status" value="1"/>
</dbReference>
<comment type="catalytic activity">
    <reaction evidence="9">
        <text>an acyl phosphate + H2O = a carboxylate + phosphate + H(+)</text>
        <dbReference type="Rhea" id="RHEA:14965"/>
        <dbReference type="ChEBI" id="CHEBI:15377"/>
        <dbReference type="ChEBI" id="CHEBI:15378"/>
        <dbReference type="ChEBI" id="CHEBI:29067"/>
        <dbReference type="ChEBI" id="CHEBI:43474"/>
        <dbReference type="ChEBI" id="CHEBI:59918"/>
        <dbReference type="EC" id="3.6.1.7"/>
    </reaction>
</comment>
<dbReference type="GO" id="GO:0003998">
    <property type="term" value="F:acylphosphatase activity"/>
    <property type="evidence" value="ECO:0007669"/>
    <property type="project" value="UniProtKB-EC"/>
</dbReference>
<dbReference type="InterPro" id="IPR017968">
    <property type="entry name" value="Acylphosphatase_CS"/>
</dbReference>
<evidence type="ECO:0000256" key="9">
    <source>
        <dbReference type="PROSITE-ProRule" id="PRU00520"/>
    </source>
</evidence>
<dbReference type="SUPFAM" id="SSF55821">
    <property type="entry name" value="YrdC/RibB"/>
    <property type="match status" value="1"/>
</dbReference>
<protein>
    <recommendedName>
        <fullName evidence="8">Carbamoyltransferase HypF</fullName>
        <ecNumber evidence="8">6.2.-.-</ecNumber>
    </recommendedName>
</protein>
<dbReference type="InterPro" id="IPR011125">
    <property type="entry name" value="Znf_HypF"/>
</dbReference>
<gene>
    <name evidence="12" type="ordered locus">CAP2UW1_0732</name>
</gene>
<dbReference type="Pfam" id="PF00708">
    <property type="entry name" value="Acylphosphatase"/>
    <property type="match status" value="1"/>
</dbReference>
<keyword evidence="5" id="KW-0863">Zinc-finger</keyword>
<dbReference type="PROSITE" id="PS51163">
    <property type="entry name" value="YRDC"/>
    <property type="match status" value="1"/>
</dbReference>
<dbReference type="EMBL" id="CP001715">
    <property type="protein sequence ID" value="ACV34078.1"/>
    <property type="molecule type" value="Genomic_DNA"/>
</dbReference>
<comment type="function">
    <text evidence="8">Involved in the maturation of [NiFe] hydrogenases. Along with HypE, it catalyzes the synthesis of the CN ligands of the active site iron of [NiFe]-hydrogenases. HypF functions as a carbamoyl transferase using carbamoylphosphate as a substrate and transferring the carboxamido moiety in an ATP-dependent reaction to the thiolate of the C-terminal cysteine of HypE yielding a protein-S-carboxamide.</text>
</comment>
<dbReference type="NCBIfam" id="TIGR00143">
    <property type="entry name" value="hypF"/>
    <property type="match status" value="1"/>
</dbReference>
<dbReference type="GO" id="GO:0051604">
    <property type="term" value="P:protein maturation"/>
    <property type="evidence" value="ECO:0007669"/>
    <property type="project" value="TreeGrafter"/>
</dbReference>
<dbReference type="Gene3D" id="3.90.870.50">
    <property type="match status" value="1"/>
</dbReference>
<dbReference type="Pfam" id="PF17788">
    <property type="entry name" value="HypF_C"/>
    <property type="match status" value="1"/>
</dbReference>
<evidence type="ECO:0000259" key="11">
    <source>
        <dbReference type="PROSITE" id="PS51163"/>
    </source>
</evidence>
<dbReference type="AlphaFoldDB" id="C7RMQ1"/>
<name>C7RMQ1_ACCRE</name>
<evidence type="ECO:0000256" key="6">
    <source>
        <dbReference type="ARBA" id="ARBA00022833"/>
    </source>
</evidence>
<dbReference type="PROSITE" id="PS00150">
    <property type="entry name" value="ACYLPHOSPHATASE_1"/>
    <property type="match status" value="1"/>
</dbReference>
<dbReference type="STRING" id="522306.CAP2UW1_0732"/>
<evidence type="ECO:0000256" key="2">
    <source>
        <dbReference type="ARBA" id="ARBA00008097"/>
    </source>
</evidence>
<dbReference type="InterPro" id="IPR041440">
    <property type="entry name" value="HypF_C"/>
</dbReference>
<dbReference type="eggNOG" id="COG0068">
    <property type="taxonomic scope" value="Bacteria"/>
</dbReference>
<feature type="domain" description="Acylphosphatase-like" evidence="10">
    <location>
        <begin position="7"/>
        <end position="94"/>
    </location>
</feature>
<dbReference type="HOGENOM" id="CLU_009164_0_0_4"/>
<evidence type="ECO:0000256" key="4">
    <source>
        <dbReference type="ARBA" id="ARBA00022723"/>
    </source>
</evidence>
<keyword evidence="3" id="KW-0436">Ligase</keyword>
<evidence type="ECO:0000256" key="7">
    <source>
        <dbReference type="ARBA" id="ARBA00048220"/>
    </source>
</evidence>
<dbReference type="UniPathway" id="UPA00335"/>
<dbReference type="GO" id="GO:0016874">
    <property type="term" value="F:ligase activity"/>
    <property type="evidence" value="ECO:0007669"/>
    <property type="project" value="UniProtKB-UniRule"/>
</dbReference>
<feature type="active site" evidence="9">
    <location>
        <position position="22"/>
    </location>
</feature>
<dbReference type="Gene3D" id="3.30.420.40">
    <property type="match status" value="1"/>
</dbReference>
<dbReference type="InterPro" id="IPR055128">
    <property type="entry name" value="HypF_C_2"/>
</dbReference>
<dbReference type="GO" id="GO:0003725">
    <property type="term" value="F:double-stranded RNA binding"/>
    <property type="evidence" value="ECO:0007669"/>
    <property type="project" value="InterPro"/>
</dbReference>
<evidence type="ECO:0000256" key="5">
    <source>
        <dbReference type="ARBA" id="ARBA00022771"/>
    </source>
</evidence>
<accession>C7RMQ1</accession>